<organism evidence="13 14">
    <name type="scientific">Micrococcus cohnii</name>
    <dbReference type="NCBI Taxonomy" id="993416"/>
    <lineage>
        <taxon>Bacteria</taxon>
        <taxon>Bacillati</taxon>
        <taxon>Actinomycetota</taxon>
        <taxon>Actinomycetes</taxon>
        <taxon>Micrococcales</taxon>
        <taxon>Micrococcaceae</taxon>
        <taxon>Micrococcus</taxon>
    </lineage>
</organism>
<dbReference type="Gene3D" id="3.30.1490.190">
    <property type="match status" value="1"/>
</dbReference>
<evidence type="ECO:0000256" key="11">
    <source>
        <dbReference type="PIRSR" id="PIRSR602481-1"/>
    </source>
</evidence>
<evidence type="ECO:0000256" key="7">
    <source>
        <dbReference type="ARBA" id="ARBA00023004"/>
    </source>
</evidence>
<evidence type="ECO:0000256" key="5">
    <source>
        <dbReference type="ARBA" id="ARBA00022723"/>
    </source>
</evidence>
<feature type="binding site" evidence="11">
    <location>
        <position position="147"/>
    </location>
    <ligand>
        <name>Zn(2+)</name>
        <dbReference type="ChEBI" id="CHEBI:29105"/>
    </ligand>
</feature>
<dbReference type="AlphaFoldDB" id="A0A7W7GQ96"/>
<keyword evidence="10" id="KW-0804">Transcription</keyword>
<evidence type="ECO:0000256" key="1">
    <source>
        <dbReference type="ARBA" id="ARBA00004496"/>
    </source>
</evidence>
<comment type="caution">
    <text evidence="13">The sequence shown here is derived from an EMBL/GenBank/DDBJ whole genome shotgun (WGS) entry which is preliminary data.</text>
</comment>
<dbReference type="GO" id="GO:0000976">
    <property type="term" value="F:transcription cis-regulatory region binding"/>
    <property type="evidence" value="ECO:0007669"/>
    <property type="project" value="TreeGrafter"/>
</dbReference>
<dbReference type="SUPFAM" id="SSF46785">
    <property type="entry name" value="Winged helix' DNA-binding domain"/>
    <property type="match status" value="1"/>
</dbReference>
<evidence type="ECO:0000313" key="13">
    <source>
        <dbReference type="EMBL" id="MBB4736314.1"/>
    </source>
</evidence>
<keyword evidence="9" id="KW-0238">DNA-binding</keyword>
<evidence type="ECO:0000256" key="12">
    <source>
        <dbReference type="SAM" id="MobiDB-lite"/>
    </source>
</evidence>
<feature type="binding site" evidence="11">
    <location>
        <position position="104"/>
    </location>
    <ligand>
        <name>Zn(2+)</name>
        <dbReference type="ChEBI" id="CHEBI:29105"/>
    </ligand>
</feature>
<feature type="binding site" evidence="11">
    <location>
        <position position="107"/>
    </location>
    <ligand>
        <name>Zn(2+)</name>
        <dbReference type="ChEBI" id="CHEBI:29105"/>
    </ligand>
</feature>
<gene>
    <name evidence="13" type="ORF">HDA30_001822</name>
</gene>
<protein>
    <submittedName>
        <fullName evidence="13">Fur family ferric uptake transcriptional regulator</fullName>
    </submittedName>
</protein>
<evidence type="ECO:0000256" key="4">
    <source>
        <dbReference type="ARBA" id="ARBA00022491"/>
    </source>
</evidence>
<dbReference type="PANTHER" id="PTHR33202">
    <property type="entry name" value="ZINC UPTAKE REGULATION PROTEIN"/>
    <property type="match status" value="1"/>
</dbReference>
<accession>A0A7W7GQ96</accession>
<evidence type="ECO:0000256" key="6">
    <source>
        <dbReference type="ARBA" id="ARBA00022833"/>
    </source>
</evidence>
<dbReference type="InterPro" id="IPR036390">
    <property type="entry name" value="WH_DNA-bd_sf"/>
</dbReference>
<keyword evidence="4" id="KW-0678">Repressor</keyword>
<name>A0A7W7GQ96_9MICC</name>
<dbReference type="EMBL" id="JACHNA010000001">
    <property type="protein sequence ID" value="MBB4736314.1"/>
    <property type="molecule type" value="Genomic_DNA"/>
</dbReference>
<evidence type="ECO:0000313" key="14">
    <source>
        <dbReference type="Proteomes" id="UP000540191"/>
    </source>
</evidence>
<dbReference type="GO" id="GO:0008270">
    <property type="term" value="F:zinc ion binding"/>
    <property type="evidence" value="ECO:0007669"/>
    <property type="project" value="TreeGrafter"/>
</dbReference>
<reference evidence="13 14" key="1">
    <citation type="submission" date="2020-08" db="EMBL/GenBank/DDBJ databases">
        <title>Sequencing the genomes of 1000 actinobacteria strains.</title>
        <authorList>
            <person name="Klenk H.-P."/>
        </authorList>
    </citation>
    <scope>NUCLEOTIDE SEQUENCE [LARGE SCALE GENOMIC DNA]</scope>
    <source>
        <strain evidence="13 14">DSM 23974</strain>
    </source>
</reference>
<dbReference type="Gene3D" id="1.10.10.10">
    <property type="entry name" value="Winged helix-like DNA-binding domain superfamily/Winged helix DNA-binding domain"/>
    <property type="match status" value="1"/>
</dbReference>
<dbReference type="GO" id="GO:0045892">
    <property type="term" value="P:negative regulation of DNA-templated transcription"/>
    <property type="evidence" value="ECO:0007669"/>
    <property type="project" value="TreeGrafter"/>
</dbReference>
<dbReference type="CDD" id="cd07153">
    <property type="entry name" value="Fur_like"/>
    <property type="match status" value="1"/>
</dbReference>
<keyword evidence="5 11" id="KW-0479">Metal-binding</keyword>
<comment type="subcellular location">
    <subcellularLocation>
        <location evidence="1">Cytoplasm</location>
    </subcellularLocation>
</comment>
<comment type="similarity">
    <text evidence="2">Belongs to the Fur family.</text>
</comment>
<dbReference type="Proteomes" id="UP000540191">
    <property type="component" value="Unassembled WGS sequence"/>
</dbReference>
<proteinExistence type="inferred from homology"/>
<keyword evidence="3" id="KW-0963">Cytoplasm</keyword>
<dbReference type="GO" id="GO:0003700">
    <property type="term" value="F:DNA-binding transcription factor activity"/>
    <property type="evidence" value="ECO:0007669"/>
    <property type="project" value="InterPro"/>
</dbReference>
<dbReference type="InterPro" id="IPR036388">
    <property type="entry name" value="WH-like_DNA-bd_sf"/>
</dbReference>
<keyword evidence="7" id="KW-0408">Iron</keyword>
<feature type="binding site" evidence="11">
    <location>
        <position position="144"/>
    </location>
    <ligand>
        <name>Zn(2+)</name>
        <dbReference type="ChEBI" id="CHEBI:29105"/>
    </ligand>
</feature>
<evidence type="ECO:0000256" key="2">
    <source>
        <dbReference type="ARBA" id="ARBA00007957"/>
    </source>
</evidence>
<dbReference type="Pfam" id="PF01475">
    <property type="entry name" value="FUR"/>
    <property type="match status" value="1"/>
</dbReference>
<dbReference type="PANTHER" id="PTHR33202:SF18">
    <property type="entry name" value="TRANSCRIPTIONAL REGULATOR FURA"/>
    <property type="match status" value="1"/>
</dbReference>
<feature type="region of interest" description="Disordered" evidence="12">
    <location>
        <begin position="152"/>
        <end position="184"/>
    </location>
</feature>
<evidence type="ECO:0000256" key="10">
    <source>
        <dbReference type="ARBA" id="ARBA00023163"/>
    </source>
</evidence>
<dbReference type="RefSeq" id="WP_158496937.1">
    <property type="nucleotide sequence ID" value="NZ_JACHNA010000001.1"/>
</dbReference>
<dbReference type="InterPro" id="IPR043135">
    <property type="entry name" value="Fur_C"/>
</dbReference>
<dbReference type="InterPro" id="IPR002481">
    <property type="entry name" value="FUR"/>
</dbReference>
<evidence type="ECO:0000256" key="3">
    <source>
        <dbReference type="ARBA" id="ARBA00022490"/>
    </source>
</evidence>
<dbReference type="GO" id="GO:1900376">
    <property type="term" value="P:regulation of secondary metabolite biosynthetic process"/>
    <property type="evidence" value="ECO:0007669"/>
    <property type="project" value="TreeGrafter"/>
</dbReference>
<evidence type="ECO:0000256" key="8">
    <source>
        <dbReference type="ARBA" id="ARBA00023015"/>
    </source>
</evidence>
<sequence length="184" mass="19554">MSTTATRGETAAPPRDGAALLRSTGLRVTRPRLAVLSALTQHPHADAAEVLSAVRDEQPGVSHQTVYDCLHVLTEAGLVRSIQPAGSTARYEIRRHDNHHHLVCRTCGRVEDVPCRTGTPPCLHPAQDHGFVVDEAEVYYWGLCPACAAEDPAANTPDAQPGGGAAPASTPPSRKKDESLDETA</sequence>
<keyword evidence="6 11" id="KW-0862">Zinc</keyword>
<keyword evidence="14" id="KW-1185">Reference proteome</keyword>
<evidence type="ECO:0000256" key="9">
    <source>
        <dbReference type="ARBA" id="ARBA00023125"/>
    </source>
</evidence>
<keyword evidence="8" id="KW-0805">Transcription regulation</keyword>
<comment type="cofactor">
    <cofactor evidence="11">
        <name>Zn(2+)</name>
        <dbReference type="ChEBI" id="CHEBI:29105"/>
    </cofactor>
    <text evidence="11">Binds 1 zinc ion per subunit.</text>
</comment>
<dbReference type="GO" id="GO:0005737">
    <property type="term" value="C:cytoplasm"/>
    <property type="evidence" value="ECO:0007669"/>
    <property type="project" value="UniProtKB-SubCell"/>
</dbReference>